<reference evidence="20" key="1">
    <citation type="journal article" date="2018" name="J. ISSAAS">
        <title>The contribution of mitochondrial metagenomics to large-scale data mining and phylogenetic analysis of Coleoptera.</title>
        <authorList>
            <person name="Miller K."/>
            <person name="Linard B."/>
            <person name="Motyka M."/>
            <person name="Bocek M."/>
            <person name="Vogler A.P."/>
        </authorList>
    </citation>
    <scope>NUCLEOTIDE SEQUENCE</scope>
</reference>
<keyword evidence="7 18" id="KW-0679">Respiratory chain</keyword>
<comment type="function">
    <text evidence="1">Core subunit of the mitochondrial membrane respiratory chain NADH dehydrogenase (Complex I) that is believed to belong to the minimal assembly required for catalysis. Complex I functions in the transfer of electrons from NADH to the respiratory chain. The immediate electron acceptor for the enzyme is believed to be ubiquinone.</text>
</comment>
<keyword evidence="6" id="KW-0813">Transport</keyword>
<evidence type="ECO:0000256" key="5">
    <source>
        <dbReference type="ARBA" id="ARBA00021008"/>
    </source>
</evidence>
<dbReference type="InterPro" id="IPR050175">
    <property type="entry name" value="Complex_I_Subunit_2"/>
</dbReference>
<comment type="function">
    <text evidence="18">Core subunit of the mitochondrial membrane respiratory chain NADH dehydrogenase (Complex I) which catalyzes electron transfer from NADH through the respiratory chain, using ubiquinone as an electron acceptor. Essential for the catalytic activity and assembly of complex I.</text>
</comment>
<comment type="catalytic activity">
    <reaction evidence="17 18">
        <text>a ubiquinone + NADH + 5 H(+)(in) = a ubiquinol + NAD(+) + 4 H(+)(out)</text>
        <dbReference type="Rhea" id="RHEA:29091"/>
        <dbReference type="Rhea" id="RHEA-COMP:9565"/>
        <dbReference type="Rhea" id="RHEA-COMP:9566"/>
        <dbReference type="ChEBI" id="CHEBI:15378"/>
        <dbReference type="ChEBI" id="CHEBI:16389"/>
        <dbReference type="ChEBI" id="CHEBI:17976"/>
        <dbReference type="ChEBI" id="CHEBI:57540"/>
        <dbReference type="ChEBI" id="CHEBI:57945"/>
        <dbReference type="EC" id="7.1.1.2"/>
    </reaction>
</comment>
<sequence>MKFYKILFFLTLIFGTMMTISAYSWFSMWMGLEINLLSIIPLMKSNKNIYPSEAAIKYFSIQTIASSMILLSIILSLNFANFMYFENSINLMLTSGLLIKMGAAPFHSWFPEVMEGMNWNNSLIILIWQKIAPMILMLNYIELNEFIYLSIIFSSMISGILGINQISLRKILAYSSINHIGWMLASMLFSQSLWLIYFSIYSIISLNIILLFKMINIFNLHQLFYSLNSDKLIKFFFSLNFLSLGGLPPFLGFMPKWLTMNFLILNNFYLLALILIIFTLWTLYFYLRITFNSLTLNSYEMITYKKFKMNKFILMFNFLSLIGLVLSTYFFLL</sequence>
<name>A0A346RG91_9CUCU</name>
<evidence type="ECO:0000256" key="1">
    <source>
        <dbReference type="ARBA" id="ARBA00003257"/>
    </source>
</evidence>
<evidence type="ECO:0000256" key="7">
    <source>
        <dbReference type="ARBA" id="ARBA00022660"/>
    </source>
</evidence>
<evidence type="ECO:0000256" key="3">
    <source>
        <dbReference type="ARBA" id="ARBA00007012"/>
    </source>
</evidence>
<protein>
    <recommendedName>
        <fullName evidence="5 18">NADH-ubiquinone oxidoreductase chain 2</fullName>
        <ecNumber evidence="4 18">7.1.1.2</ecNumber>
    </recommendedName>
</protein>
<comment type="similarity">
    <text evidence="3 18">Belongs to the complex I subunit 2 family.</text>
</comment>
<keyword evidence="14 18" id="KW-0830">Ubiquinone</keyword>
<keyword evidence="12 18" id="KW-1133">Transmembrane helix</keyword>
<dbReference type="Pfam" id="PF00361">
    <property type="entry name" value="Proton_antipo_M"/>
    <property type="match status" value="1"/>
</dbReference>
<evidence type="ECO:0000256" key="13">
    <source>
        <dbReference type="ARBA" id="ARBA00023027"/>
    </source>
</evidence>
<keyword evidence="8 18" id="KW-0812">Transmembrane</keyword>
<keyword evidence="15 18" id="KW-0496">Mitochondrion</keyword>
<evidence type="ECO:0000256" key="14">
    <source>
        <dbReference type="ARBA" id="ARBA00023075"/>
    </source>
</evidence>
<evidence type="ECO:0000256" key="12">
    <source>
        <dbReference type="ARBA" id="ARBA00022989"/>
    </source>
</evidence>
<dbReference type="PANTHER" id="PTHR46552:SF1">
    <property type="entry name" value="NADH-UBIQUINONE OXIDOREDUCTASE CHAIN 2"/>
    <property type="match status" value="1"/>
</dbReference>
<feature type="transmembrane region" description="Helical" evidence="18">
    <location>
        <begin position="312"/>
        <end position="332"/>
    </location>
</feature>
<keyword evidence="16 18" id="KW-0472">Membrane</keyword>
<feature type="transmembrane region" description="Helical" evidence="18">
    <location>
        <begin position="268"/>
        <end position="291"/>
    </location>
</feature>
<dbReference type="GO" id="GO:0005743">
    <property type="term" value="C:mitochondrial inner membrane"/>
    <property type="evidence" value="ECO:0007669"/>
    <property type="project" value="UniProtKB-SubCell"/>
</dbReference>
<evidence type="ECO:0000256" key="4">
    <source>
        <dbReference type="ARBA" id="ARBA00012944"/>
    </source>
</evidence>
<evidence type="ECO:0000256" key="9">
    <source>
        <dbReference type="ARBA" id="ARBA00022792"/>
    </source>
</evidence>
<feature type="transmembrane region" description="Helical" evidence="18">
    <location>
        <begin position="232"/>
        <end position="253"/>
    </location>
</feature>
<evidence type="ECO:0000256" key="15">
    <source>
        <dbReference type="ARBA" id="ARBA00023128"/>
    </source>
</evidence>
<feature type="transmembrane region" description="Helical" evidence="18">
    <location>
        <begin position="122"/>
        <end position="141"/>
    </location>
</feature>
<organism evidence="20">
    <name type="scientific">Cucujoidea sp. 8 KM-2017</name>
    <dbReference type="NCBI Taxonomy" id="2219389"/>
    <lineage>
        <taxon>Eukaryota</taxon>
        <taxon>Metazoa</taxon>
        <taxon>Ecdysozoa</taxon>
        <taxon>Arthropoda</taxon>
        <taxon>Hexapoda</taxon>
        <taxon>Insecta</taxon>
        <taxon>Pterygota</taxon>
        <taxon>Neoptera</taxon>
        <taxon>Endopterygota</taxon>
        <taxon>Coleoptera</taxon>
        <taxon>Polyphaga</taxon>
        <taxon>Cucujiformia</taxon>
    </lineage>
</organism>
<geneLocation type="mitochondrion" evidence="20"/>
<feature type="transmembrane region" description="Helical" evidence="18">
    <location>
        <begin position="91"/>
        <end position="110"/>
    </location>
</feature>
<evidence type="ECO:0000256" key="6">
    <source>
        <dbReference type="ARBA" id="ARBA00022448"/>
    </source>
</evidence>
<keyword evidence="13 18" id="KW-0520">NAD</keyword>
<evidence type="ECO:0000256" key="18">
    <source>
        <dbReference type="RuleBase" id="RU003403"/>
    </source>
</evidence>
<dbReference type="GO" id="GO:0008137">
    <property type="term" value="F:NADH dehydrogenase (ubiquinone) activity"/>
    <property type="evidence" value="ECO:0007669"/>
    <property type="project" value="UniProtKB-EC"/>
</dbReference>
<dbReference type="PRINTS" id="PR01436">
    <property type="entry name" value="NADHDHGNASE2"/>
</dbReference>
<dbReference type="InterPro" id="IPR001750">
    <property type="entry name" value="ND/Mrp_TM"/>
</dbReference>
<feature type="transmembrane region" description="Helical" evidence="18">
    <location>
        <begin position="147"/>
        <end position="164"/>
    </location>
</feature>
<dbReference type="InterPro" id="IPR003917">
    <property type="entry name" value="NADH_UbQ_OxRdtase_chain2"/>
</dbReference>
<comment type="subcellular location">
    <subcellularLocation>
        <location evidence="2 18">Mitochondrion inner membrane</location>
        <topology evidence="2 18">Multi-pass membrane protein</topology>
    </subcellularLocation>
</comment>
<evidence type="ECO:0000256" key="8">
    <source>
        <dbReference type="ARBA" id="ARBA00022692"/>
    </source>
</evidence>
<accession>A0A346RG91</accession>
<feature type="transmembrane region" description="Helical" evidence="18">
    <location>
        <begin position="64"/>
        <end position="85"/>
    </location>
</feature>
<evidence type="ECO:0000256" key="2">
    <source>
        <dbReference type="ARBA" id="ARBA00004448"/>
    </source>
</evidence>
<keyword evidence="10 18" id="KW-1278">Translocase</keyword>
<proteinExistence type="inferred from homology"/>
<dbReference type="EMBL" id="MG193357">
    <property type="protein sequence ID" value="AXS65088.1"/>
    <property type="molecule type" value="Genomic_DNA"/>
</dbReference>
<dbReference type="GO" id="GO:0006120">
    <property type="term" value="P:mitochondrial electron transport, NADH to ubiquinone"/>
    <property type="evidence" value="ECO:0007669"/>
    <property type="project" value="InterPro"/>
</dbReference>
<evidence type="ECO:0000313" key="20">
    <source>
        <dbReference type="EMBL" id="AXS65088.1"/>
    </source>
</evidence>
<feature type="domain" description="NADH:quinone oxidoreductase/Mrp antiporter transmembrane" evidence="19">
    <location>
        <begin position="22"/>
        <end position="277"/>
    </location>
</feature>
<keyword evidence="9 18" id="KW-0999">Mitochondrion inner membrane</keyword>
<feature type="transmembrane region" description="Helical" evidence="18">
    <location>
        <begin position="6"/>
        <end position="26"/>
    </location>
</feature>
<evidence type="ECO:0000256" key="10">
    <source>
        <dbReference type="ARBA" id="ARBA00022967"/>
    </source>
</evidence>
<dbReference type="AlphaFoldDB" id="A0A346RG91"/>
<dbReference type="EC" id="7.1.1.2" evidence="4 18"/>
<gene>
    <name evidence="20" type="primary">nad2</name>
</gene>
<evidence type="ECO:0000256" key="17">
    <source>
        <dbReference type="ARBA" id="ARBA00049551"/>
    </source>
</evidence>
<evidence type="ECO:0000256" key="11">
    <source>
        <dbReference type="ARBA" id="ARBA00022982"/>
    </source>
</evidence>
<evidence type="ECO:0000256" key="16">
    <source>
        <dbReference type="ARBA" id="ARBA00023136"/>
    </source>
</evidence>
<feature type="transmembrane region" description="Helical" evidence="18">
    <location>
        <begin position="195"/>
        <end position="212"/>
    </location>
</feature>
<dbReference type="PANTHER" id="PTHR46552">
    <property type="entry name" value="NADH-UBIQUINONE OXIDOREDUCTASE CHAIN 2"/>
    <property type="match status" value="1"/>
</dbReference>
<keyword evidence="11 18" id="KW-0249">Electron transport</keyword>
<evidence type="ECO:0000259" key="19">
    <source>
        <dbReference type="Pfam" id="PF00361"/>
    </source>
</evidence>